<dbReference type="InterPro" id="IPR001611">
    <property type="entry name" value="Leu-rich_rpt"/>
</dbReference>
<dbReference type="EMBL" id="JANJYI010000001">
    <property type="protein sequence ID" value="KAK2661487.1"/>
    <property type="molecule type" value="Genomic_DNA"/>
</dbReference>
<dbReference type="PANTHER" id="PTHR48054">
    <property type="entry name" value="RECEPTOR KINASE-LIKE PROTEIN XA21"/>
    <property type="match status" value="1"/>
</dbReference>
<dbReference type="SUPFAM" id="SSF52058">
    <property type="entry name" value="L domain-like"/>
    <property type="match status" value="1"/>
</dbReference>
<dbReference type="AlphaFoldDB" id="A0AAD9XLM9"/>
<feature type="chain" id="PRO_5041955109" description="Toll-like receptor 5" evidence="1">
    <location>
        <begin position="18"/>
        <end position="156"/>
    </location>
</feature>
<protein>
    <recommendedName>
        <fullName evidence="4">Toll-like receptor 5</fullName>
    </recommendedName>
</protein>
<keyword evidence="1" id="KW-0732">Signal</keyword>
<evidence type="ECO:0000313" key="3">
    <source>
        <dbReference type="Proteomes" id="UP001280121"/>
    </source>
</evidence>
<reference evidence="2" key="1">
    <citation type="journal article" date="2023" name="Plant J.">
        <title>Genome sequences and population genomics provide insights into the demographic history, inbreeding, and mutation load of two 'living fossil' tree species of Dipteronia.</title>
        <authorList>
            <person name="Feng Y."/>
            <person name="Comes H.P."/>
            <person name="Chen J."/>
            <person name="Zhu S."/>
            <person name="Lu R."/>
            <person name="Zhang X."/>
            <person name="Li P."/>
            <person name="Qiu J."/>
            <person name="Olsen K.M."/>
            <person name="Qiu Y."/>
        </authorList>
    </citation>
    <scope>NUCLEOTIDE SEQUENCE</scope>
    <source>
        <strain evidence="2">KIB01</strain>
    </source>
</reference>
<evidence type="ECO:0008006" key="4">
    <source>
        <dbReference type="Google" id="ProtNLM"/>
    </source>
</evidence>
<evidence type="ECO:0000313" key="2">
    <source>
        <dbReference type="EMBL" id="KAK2661487.1"/>
    </source>
</evidence>
<feature type="signal peptide" evidence="1">
    <location>
        <begin position="1"/>
        <end position="17"/>
    </location>
</feature>
<organism evidence="2 3">
    <name type="scientific">Dipteronia dyeriana</name>
    <dbReference type="NCBI Taxonomy" id="168575"/>
    <lineage>
        <taxon>Eukaryota</taxon>
        <taxon>Viridiplantae</taxon>
        <taxon>Streptophyta</taxon>
        <taxon>Embryophyta</taxon>
        <taxon>Tracheophyta</taxon>
        <taxon>Spermatophyta</taxon>
        <taxon>Magnoliopsida</taxon>
        <taxon>eudicotyledons</taxon>
        <taxon>Gunneridae</taxon>
        <taxon>Pentapetalae</taxon>
        <taxon>rosids</taxon>
        <taxon>malvids</taxon>
        <taxon>Sapindales</taxon>
        <taxon>Sapindaceae</taxon>
        <taxon>Hippocastanoideae</taxon>
        <taxon>Acereae</taxon>
        <taxon>Dipteronia</taxon>
    </lineage>
</organism>
<evidence type="ECO:0000256" key="1">
    <source>
        <dbReference type="SAM" id="SignalP"/>
    </source>
</evidence>
<dbReference type="InterPro" id="IPR052592">
    <property type="entry name" value="LRR-RLK"/>
</dbReference>
<name>A0AAD9XLM9_9ROSI</name>
<dbReference type="PANTHER" id="PTHR48054:SF94">
    <property type="entry name" value="LEUCINE-RICH REPEAT RECEPTOR-LIKE PROTEIN FASCIATED EAR2"/>
    <property type="match status" value="1"/>
</dbReference>
<dbReference type="Gene3D" id="3.80.10.10">
    <property type="entry name" value="Ribonuclease Inhibitor"/>
    <property type="match status" value="1"/>
</dbReference>
<keyword evidence="3" id="KW-1185">Reference proteome</keyword>
<dbReference type="Proteomes" id="UP001280121">
    <property type="component" value="Unassembled WGS sequence"/>
</dbReference>
<proteinExistence type="predicted"/>
<dbReference type="InterPro" id="IPR032675">
    <property type="entry name" value="LRR_dom_sf"/>
</dbReference>
<sequence length="156" mass="17145">MLHFGYLLGLAQTVVNGMACNAKAVQACHQLRLGNTAAYAALGGLDLSNNGFNSLMPSWLFNLTGLVYVDLSSNNFWGELPDEFADMKFIQHIDLAENSFIEGKLSTRLGKLCNLRVLDLSFKQISGEMIEYTVALSKCSSCSIELLHLGYNKLDT</sequence>
<accession>A0AAD9XLM9</accession>
<comment type="caution">
    <text evidence="2">The sequence shown here is derived from an EMBL/GenBank/DDBJ whole genome shotgun (WGS) entry which is preliminary data.</text>
</comment>
<dbReference type="Pfam" id="PF13855">
    <property type="entry name" value="LRR_8"/>
    <property type="match status" value="1"/>
</dbReference>
<gene>
    <name evidence="2" type="ORF">Ddye_000061</name>
</gene>